<accession>A0AAV4A400</accession>
<evidence type="ECO:0000256" key="1">
    <source>
        <dbReference type="SAM" id="MobiDB-lite"/>
    </source>
</evidence>
<dbReference type="SMART" id="SM00595">
    <property type="entry name" value="MADF"/>
    <property type="match status" value="1"/>
</dbReference>
<proteinExistence type="predicted"/>
<reference evidence="3 4" key="1">
    <citation type="journal article" date="2021" name="Elife">
        <title>Chloroplast acquisition without the gene transfer in kleptoplastic sea slugs, Plakobranchus ocellatus.</title>
        <authorList>
            <person name="Maeda T."/>
            <person name="Takahashi S."/>
            <person name="Yoshida T."/>
            <person name="Shimamura S."/>
            <person name="Takaki Y."/>
            <person name="Nagai Y."/>
            <person name="Toyoda A."/>
            <person name="Suzuki Y."/>
            <person name="Arimoto A."/>
            <person name="Ishii H."/>
            <person name="Satoh N."/>
            <person name="Nishiyama T."/>
            <person name="Hasebe M."/>
            <person name="Maruyama T."/>
            <person name="Minagawa J."/>
            <person name="Obokata J."/>
            <person name="Shigenobu S."/>
        </authorList>
    </citation>
    <scope>NUCLEOTIDE SEQUENCE [LARGE SCALE GENOMIC DNA]</scope>
</reference>
<dbReference type="PANTHER" id="PTHR12243:SF67">
    <property type="entry name" value="COREPRESSOR OF PANGOLIN, ISOFORM A-RELATED"/>
    <property type="match status" value="1"/>
</dbReference>
<feature type="compositionally biased region" description="Low complexity" evidence="1">
    <location>
        <begin position="151"/>
        <end position="172"/>
    </location>
</feature>
<dbReference type="InterPro" id="IPR006578">
    <property type="entry name" value="MADF-dom"/>
</dbReference>
<dbReference type="Proteomes" id="UP000735302">
    <property type="component" value="Unassembled WGS sequence"/>
</dbReference>
<dbReference type="PROSITE" id="PS51029">
    <property type="entry name" value="MADF"/>
    <property type="match status" value="1"/>
</dbReference>
<dbReference type="EMBL" id="BLXT01003470">
    <property type="protein sequence ID" value="GFO01587.1"/>
    <property type="molecule type" value="Genomic_DNA"/>
</dbReference>
<sequence>MPKQLPPSAAEAIISSVQKRNCLYDTRSPGYGNRSTTELAWKSVAEEVLHDIPYCKAIWASLRATFNRNLFKVRTRRKQPKWAYYESMRFMEDHVAWGHRIRDLSSSQLESDCDGGSDGGGQALEEDEIDVSMLMQPVPSSSYGPLTMTVESAPAPATPAQSTASSSPVSESSGRKRKLDDSVEQEILQLMSEDDRKPSTVASANDEQGLAVFGHLLPFYRQLPPLKQLKFLHHISGYLMDLYAESFPQ</sequence>
<evidence type="ECO:0000313" key="3">
    <source>
        <dbReference type="EMBL" id="GFO01587.1"/>
    </source>
</evidence>
<gene>
    <name evidence="3" type="ORF">PoB_002809200</name>
</gene>
<name>A0AAV4A400_9GAST</name>
<dbReference type="Pfam" id="PF10545">
    <property type="entry name" value="MADF_DNA_bdg"/>
    <property type="match status" value="1"/>
</dbReference>
<feature type="domain" description="MADF" evidence="2">
    <location>
        <begin position="12"/>
        <end position="96"/>
    </location>
</feature>
<dbReference type="AlphaFoldDB" id="A0AAV4A400"/>
<organism evidence="3 4">
    <name type="scientific">Plakobranchus ocellatus</name>
    <dbReference type="NCBI Taxonomy" id="259542"/>
    <lineage>
        <taxon>Eukaryota</taxon>
        <taxon>Metazoa</taxon>
        <taxon>Spiralia</taxon>
        <taxon>Lophotrochozoa</taxon>
        <taxon>Mollusca</taxon>
        <taxon>Gastropoda</taxon>
        <taxon>Heterobranchia</taxon>
        <taxon>Euthyneura</taxon>
        <taxon>Panpulmonata</taxon>
        <taxon>Sacoglossa</taxon>
        <taxon>Placobranchoidea</taxon>
        <taxon>Plakobranchidae</taxon>
        <taxon>Plakobranchus</taxon>
    </lineage>
</organism>
<evidence type="ECO:0000259" key="2">
    <source>
        <dbReference type="PROSITE" id="PS51029"/>
    </source>
</evidence>
<protein>
    <submittedName>
        <fullName evidence="3">Transcription factor adf-1</fullName>
    </submittedName>
</protein>
<evidence type="ECO:0000313" key="4">
    <source>
        <dbReference type="Proteomes" id="UP000735302"/>
    </source>
</evidence>
<comment type="caution">
    <text evidence="3">The sequence shown here is derived from an EMBL/GenBank/DDBJ whole genome shotgun (WGS) entry which is preliminary data.</text>
</comment>
<feature type="region of interest" description="Disordered" evidence="1">
    <location>
        <begin position="145"/>
        <end position="182"/>
    </location>
</feature>
<dbReference type="InterPro" id="IPR039353">
    <property type="entry name" value="TF_Adf1"/>
</dbReference>
<keyword evidence="4" id="KW-1185">Reference proteome</keyword>
<dbReference type="PANTHER" id="PTHR12243">
    <property type="entry name" value="MADF DOMAIN TRANSCRIPTION FACTOR"/>
    <property type="match status" value="1"/>
</dbReference>